<dbReference type="Gene3D" id="2.60.40.640">
    <property type="match status" value="1"/>
</dbReference>
<dbReference type="VEuPathDB" id="AmoebaDB:EHI8A_008240"/>
<dbReference type="VEuPathDB" id="AmoebaDB:EHI5A_003510"/>
<dbReference type="VEuPathDB" id="AmoebaDB:EHI_188220"/>
<evidence type="ECO:0000313" key="3">
    <source>
        <dbReference type="EMBL" id="GAT94972.1"/>
    </source>
</evidence>
<dbReference type="SUPFAM" id="SSF51045">
    <property type="entry name" value="WW domain"/>
    <property type="match status" value="1"/>
</dbReference>
<feature type="region of interest" description="Disordered" evidence="1">
    <location>
        <begin position="738"/>
        <end position="782"/>
    </location>
</feature>
<dbReference type="PROSITE" id="PS01159">
    <property type="entry name" value="WW_DOMAIN_1"/>
    <property type="match status" value="1"/>
</dbReference>
<feature type="domain" description="WW" evidence="2">
    <location>
        <begin position="375"/>
        <end position="407"/>
    </location>
</feature>
<feature type="compositionally biased region" description="Basic and acidic residues" evidence="1">
    <location>
        <begin position="684"/>
        <end position="705"/>
    </location>
</feature>
<dbReference type="Proteomes" id="UP000078387">
    <property type="component" value="Unassembled WGS sequence"/>
</dbReference>
<dbReference type="Pfam" id="PF00339">
    <property type="entry name" value="Arrestin_N"/>
    <property type="match status" value="1"/>
</dbReference>
<evidence type="ECO:0000259" key="2">
    <source>
        <dbReference type="PROSITE" id="PS50020"/>
    </source>
</evidence>
<evidence type="ECO:0000256" key="1">
    <source>
        <dbReference type="SAM" id="MobiDB-lite"/>
    </source>
</evidence>
<dbReference type="VEuPathDB" id="AmoebaDB:KM1_022510"/>
<feature type="compositionally biased region" description="Basic and acidic residues" evidence="1">
    <location>
        <begin position="763"/>
        <end position="775"/>
    </location>
</feature>
<dbReference type="CDD" id="cd00201">
    <property type="entry name" value="WW"/>
    <property type="match status" value="1"/>
</dbReference>
<dbReference type="OMA" id="FRNKMDK"/>
<dbReference type="EMBL" id="BDEQ01000001">
    <property type="protein sequence ID" value="GAT94972.1"/>
    <property type="molecule type" value="Genomic_DNA"/>
</dbReference>
<dbReference type="PROSITE" id="PS50020">
    <property type="entry name" value="WW_DOMAIN_2"/>
    <property type="match status" value="1"/>
</dbReference>
<comment type="caution">
    <text evidence="3">The sequence shown here is derived from an EMBL/GenBank/DDBJ whole genome shotgun (WGS) entry which is preliminary data.</text>
</comment>
<dbReference type="AlphaFoldDB" id="A0A5K1UK17"/>
<sequence length="782" mass="90098">MKIDIVLCNKGVIGEPVNGYVEVTTKHPIFIKKVKVLFRTKSRYPNYTNSGSIDAREKSNVYIWSEWLKDDIGFQSIETECFSEHYSIKDGRFTEYAPGVNRFPFEIVLPENCCVTVVMGNCHLKWEMIGLVEEEDSTIHKSQPIECPLLYSQRTINDYSPIDLEHDTEKFNIKCSLQTNKVQQGDILNGQVIFRNKTDKPLELFVSCESILEALKKNNSAMDKRIFSHCKYTVGTGVTTLELNIPISPLQLPTVIAPPFSLTNCIIIKVSGTNLNSKEESGMIVPIEVFTLPLNRKNMVEYATSLGYSYLTFKKKNFYGTHKVSPPKINFKEGVEEVREIDSNIPYFIDHINRVVYDDKTTKHICDKIYPEELTLLPQGWSCGYFRNERYFINALTNATTWHDPRDNPLPQHVIEGVTGSLSIIPIQAESVGKDKGIELEILLGKTKIKSSIAKGIDAEFDPIPIRFNLDQQRNNVLVYVYESKELLGVIELDLTEMKFFSNIKRWYYLHPIEHQRTESMGRILLQIAYASPLDRPQITEGFDYISKAHWYFYPPTSQFMEYVNKLNEFRNKFNKEPLVKVYDNKYIVLARESYMYFFQIDESIDAEFSATKKTPTQPTQPTKPYITVDLTIKVVEVSIIPCEVTYEKPRRRFSLSIKKGSRSSSRKREDIIEGDEIRHESIFGRSLSRHDSKSRGSSKDREVDPEAYEELISPQTRSRSRSSSFAQRFNISLSSETKKPTYVINTKKRKGSVSTGSPYSLENHEELEVRRNDENEGILLD</sequence>
<evidence type="ECO:0000313" key="4">
    <source>
        <dbReference type="Proteomes" id="UP000078387"/>
    </source>
</evidence>
<proteinExistence type="predicted"/>
<dbReference type="VEuPathDB" id="AmoebaDB:EHI7A_022620"/>
<protein>
    <recommendedName>
        <fullName evidence="2">WW domain-containing protein</fullName>
    </recommendedName>
</protein>
<organism evidence="3 4">
    <name type="scientific">Entamoeba histolytica</name>
    <dbReference type="NCBI Taxonomy" id="5759"/>
    <lineage>
        <taxon>Eukaryota</taxon>
        <taxon>Amoebozoa</taxon>
        <taxon>Evosea</taxon>
        <taxon>Archamoebae</taxon>
        <taxon>Mastigamoebida</taxon>
        <taxon>Entamoebidae</taxon>
        <taxon>Entamoeba</taxon>
    </lineage>
</organism>
<gene>
    <name evidence="3" type="ORF">CL6EHI_188220</name>
</gene>
<dbReference type="Gene3D" id="2.20.70.10">
    <property type="match status" value="1"/>
</dbReference>
<feature type="region of interest" description="Disordered" evidence="1">
    <location>
        <begin position="684"/>
        <end position="725"/>
    </location>
</feature>
<name>A0A5K1UK17_ENTHI</name>
<reference evidence="3 4" key="1">
    <citation type="submission" date="2016-05" db="EMBL/GenBank/DDBJ databases">
        <title>First whole genome sequencing of Entamoeba histolytica HM1:IMSS-clone-6.</title>
        <authorList>
            <person name="Mukherjee Avik.K."/>
            <person name="Izumyama S."/>
            <person name="Nakada-Tsukui K."/>
            <person name="Nozaki T."/>
        </authorList>
    </citation>
    <scope>NUCLEOTIDE SEQUENCE [LARGE SCALE GENOMIC DNA]</scope>
    <source>
        <strain evidence="3 4">HM1:IMSS clone 6</strain>
    </source>
</reference>
<accession>A0A5K1UK17</accession>
<dbReference type="InterPro" id="IPR036020">
    <property type="entry name" value="WW_dom_sf"/>
</dbReference>
<dbReference type="InterPro" id="IPR011021">
    <property type="entry name" value="Arrestin-like_N"/>
</dbReference>
<dbReference type="InterPro" id="IPR001202">
    <property type="entry name" value="WW_dom"/>
</dbReference>
<dbReference type="InterPro" id="IPR014752">
    <property type="entry name" value="Arrestin-like_C"/>
</dbReference>